<keyword evidence="5 9" id="KW-0418">Kinase</keyword>
<dbReference type="SUPFAM" id="SSF55083">
    <property type="entry name" value="6-hydroxymethyl-7,8-dihydropterin pyrophosphokinase, HPPK"/>
    <property type="match status" value="1"/>
</dbReference>
<reference evidence="9" key="1">
    <citation type="submission" date="2019-06" db="EMBL/GenBank/DDBJ databases">
        <authorList>
            <person name="Murdoch R.W."/>
            <person name="Fathepure B."/>
        </authorList>
    </citation>
    <scope>NUCLEOTIDE SEQUENCE</scope>
</reference>
<dbReference type="InterPro" id="IPR000550">
    <property type="entry name" value="Hppk"/>
</dbReference>
<dbReference type="CDD" id="cd00483">
    <property type="entry name" value="HPPK"/>
    <property type="match status" value="1"/>
</dbReference>
<evidence type="ECO:0000256" key="5">
    <source>
        <dbReference type="ARBA" id="ARBA00022777"/>
    </source>
</evidence>
<dbReference type="EMBL" id="MN079093">
    <property type="protein sequence ID" value="QEA05018.1"/>
    <property type="molecule type" value="Genomic_DNA"/>
</dbReference>
<sequence length="162" mass="18534">MTRVYVSIGSNIDRERNVRSALAALRARYGELEISPVYETEAVGFDGDSFLNLVVGFDADSDPATLTDELKAVEHEHGRERRAQGRYNSRTLDLDLLTWGEEAYEDGRIHLPRAEIQRYAFVLRPLADIAGERRHPTLGRRYADLWADFDASDQAMRRIHLE</sequence>
<dbReference type="PANTHER" id="PTHR43071:SF2">
    <property type="entry name" value="2-AMINO-4-HYDROXY-6-HYDROXYMETHYLDIHYDROPTERIDINE PYROPHOSPHOKINASE"/>
    <property type="match status" value="1"/>
</dbReference>
<gene>
    <name evidence="9" type="primary">folK_1</name>
    <name evidence="9" type="ORF">KBTEX_01337</name>
</gene>
<proteinExistence type="predicted"/>
<evidence type="ECO:0000313" key="9">
    <source>
        <dbReference type="EMBL" id="QEA05018.1"/>
    </source>
</evidence>
<feature type="domain" description="7,8-dihydro-6-hydroxymethylpterin-pyrophosphokinase" evidence="8">
    <location>
        <begin position="5"/>
        <end position="130"/>
    </location>
</feature>
<evidence type="ECO:0000256" key="2">
    <source>
        <dbReference type="ARBA" id="ARBA00013253"/>
    </source>
</evidence>
<keyword evidence="6" id="KW-0067">ATP-binding</keyword>
<name>A0A5B8RAP9_9ZZZZ</name>
<evidence type="ECO:0000256" key="1">
    <source>
        <dbReference type="ARBA" id="ARBA00005051"/>
    </source>
</evidence>
<protein>
    <recommendedName>
        <fullName evidence="2">2-amino-4-hydroxy-6-hydroxymethyldihydropteridine diphosphokinase</fullName>
        <ecNumber evidence="2">2.7.6.3</ecNumber>
    </recommendedName>
</protein>
<dbReference type="Pfam" id="PF01288">
    <property type="entry name" value="HPPK"/>
    <property type="match status" value="1"/>
</dbReference>
<dbReference type="GO" id="GO:0003848">
    <property type="term" value="F:2-amino-4-hydroxy-6-hydroxymethyldihydropteridine diphosphokinase activity"/>
    <property type="evidence" value="ECO:0007669"/>
    <property type="project" value="UniProtKB-EC"/>
</dbReference>
<dbReference type="UniPathway" id="UPA00077">
    <property type="reaction ID" value="UER00155"/>
</dbReference>
<dbReference type="EC" id="2.7.6.3" evidence="2"/>
<evidence type="ECO:0000259" key="8">
    <source>
        <dbReference type="Pfam" id="PF01288"/>
    </source>
</evidence>
<comment type="pathway">
    <text evidence="1">Cofactor biosynthesis; tetrahydrofolate biosynthesis; 2-amino-4-hydroxy-6-hydroxymethyl-7,8-dihydropteridine diphosphate from 7,8-dihydroneopterin triphosphate: step 4/4.</text>
</comment>
<evidence type="ECO:0000256" key="3">
    <source>
        <dbReference type="ARBA" id="ARBA00022679"/>
    </source>
</evidence>
<evidence type="ECO:0000256" key="6">
    <source>
        <dbReference type="ARBA" id="ARBA00022840"/>
    </source>
</evidence>
<organism evidence="9">
    <name type="scientific">uncultured organism</name>
    <dbReference type="NCBI Taxonomy" id="155900"/>
    <lineage>
        <taxon>unclassified sequences</taxon>
        <taxon>environmental samples</taxon>
    </lineage>
</organism>
<evidence type="ECO:0000256" key="7">
    <source>
        <dbReference type="ARBA" id="ARBA00022909"/>
    </source>
</evidence>
<accession>A0A5B8RAP9</accession>
<dbReference type="PANTHER" id="PTHR43071">
    <property type="entry name" value="2-AMINO-4-HYDROXY-6-HYDROXYMETHYLDIHYDROPTERIDINE PYROPHOSPHOKINASE"/>
    <property type="match status" value="1"/>
</dbReference>
<dbReference type="AlphaFoldDB" id="A0A5B8RAP9"/>
<keyword evidence="3 9" id="KW-0808">Transferase</keyword>
<dbReference type="NCBIfam" id="TIGR01498">
    <property type="entry name" value="folK"/>
    <property type="match status" value="1"/>
</dbReference>
<dbReference type="Gene3D" id="3.30.70.560">
    <property type="entry name" value="7,8-Dihydro-6-hydroxymethylpterin-pyrophosphokinase HPPK"/>
    <property type="match status" value="1"/>
</dbReference>
<dbReference type="GO" id="GO:0005524">
    <property type="term" value="F:ATP binding"/>
    <property type="evidence" value="ECO:0007669"/>
    <property type="project" value="UniProtKB-KW"/>
</dbReference>
<keyword evidence="4" id="KW-0547">Nucleotide-binding</keyword>
<dbReference type="GO" id="GO:0016301">
    <property type="term" value="F:kinase activity"/>
    <property type="evidence" value="ECO:0007669"/>
    <property type="project" value="UniProtKB-KW"/>
</dbReference>
<keyword evidence="7" id="KW-0289">Folate biosynthesis</keyword>
<dbReference type="InterPro" id="IPR035907">
    <property type="entry name" value="Hppk_sf"/>
</dbReference>
<evidence type="ECO:0000256" key="4">
    <source>
        <dbReference type="ARBA" id="ARBA00022741"/>
    </source>
</evidence>
<dbReference type="GO" id="GO:0046656">
    <property type="term" value="P:folic acid biosynthetic process"/>
    <property type="evidence" value="ECO:0007669"/>
    <property type="project" value="UniProtKB-KW"/>
</dbReference>
<dbReference type="GO" id="GO:0046654">
    <property type="term" value="P:tetrahydrofolate biosynthetic process"/>
    <property type="evidence" value="ECO:0007669"/>
    <property type="project" value="UniProtKB-UniPathway"/>
</dbReference>